<dbReference type="OrthoDB" id="1933196at2759"/>
<dbReference type="PANTHER" id="PTHR35500">
    <property type="entry name" value="OS03G0108700 PROTEIN"/>
    <property type="match status" value="1"/>
</dbReference>
<evidence type="ECO:0000313" key="3">
    <source>
        <dbReference type="Proteomes" id="UP000663760"/>
    </source>
</evidence>
<evidence type="ECO:0000256" key="1">
    <source>
        <dbReference type="SAM" id="MobiDB-lite"/>
    </source>
</evidence>
<evidence type="ECO:0000313" key="2">
    <source>
        <dbReference type="EMBL" id="CAA7398937.1"/>
    </source>
</evidence>
<dbReference type="AlphaFoldDB" id="A0A7I8KMC8"/>
<proteinExistence type="predicted"/>
<protein>
    <submittedName>
        <fullName evidence="2">Uncharacterized protein</fullName>
    </submittedName>
</protein>
<accession>A0A7I8KMC8</accession>
<reference evidence="2" key="1">
    <citation type="submission" date="2020-02" db="EMBL/GenBank/DDBJ databases">
        <authorList>
            <person name="Scholz U."/>
            <person name="Mascher M."/>
            <person name="Fiebig A."/>
        </authorList>
    </citation>
    <scope>NUCLEOTIDE SEQUENCE</scope>
</reference>
<feature type="compositionally biased region" description="Low complexity" evidence="1">
    <location>
        <begin position="21"/>
        <end position="36"/>
    </location>
</feature>
<feature type="region of interest" description="Disordered" evidence="1">
    <location>
        <begin position="1"/>
        <end position="48"/>
    </location>
</feature>
<sequence length="142" mass="16120">MVDGGTESGRKKRAKIPESLAAGQEMAAGEEGSSGVVDDEVEEETQPRISCSEEIMERISQIFVKMEHFTLQVSEMLEAGKAMFKNVSTEFEERLIAIHREQIEKWDEEIRELRLLDTANEEASALLQKVRYHLVHNVQMGL</sequence>
<dbReference type="Proteomes" id="UP000663760">
    <property type="component" value="Chromosome 7"/>
</dbReference>
<organism evidence="2 3">
    <name type="scientific">Spirodela intermedia</name>
    <name type="common">Intermediate duckweed</name>
    <dbReference type="NCBI Taxonomy" id="51605"/>
    <lineage>
        <taxon>Eukaryota</taxon>
        <taxon>Viridiplantae</taxon>
        <taxon>Streptophyta</taxon>
        <taxon>Embryophyta</taxon>
        <taxon>Tracheophyta</taxon>
        <taxon>Spermatophyta</taxon>
        <taxon>Magnoliopsida</taxon>
        <taxon>Liliopsida</taxon>
        <taxon>Araceae</taxon>
        <taxon>Lemnoideae</taxon>
        <taxon>Spirodela</taxon>
    </lineage>
</organism>
<name>A0A7I8KMC8_SPIIN</name>
<gene>
    <name evidence="2" type="ORF">SI8410_07009607</name>
</gene>
<dbReference type="PANTHER" id="PTHR35500:SF1">
    <property type="entry name" value="OS03G0108700 PROTEIN"/>
    <property type="match status" value="1"/>
</dbReference>
<keyword evidence="3" id="KW-1185">Reference proteome</keyword>
<dbReference type="EMBL" id="LR746270">
    <property type="protein sequence ID" value="CAA7398937.1"/>
    <property type="molecule type" value="Genomic_DNA"/>
</dbReference>